<dbReference type="SUPFAM" id="SSF52540">
    <property type="entry name" value="P-loop containing nucleoside triphosphate hydrolases"/>
    <property type="match status" value="1"/>
</dbReference>
<accession>A0AAP0BR72</accession>
<evidence type="ECO:0000313" key="1">
    <source>
        <dbReference type="EMBL" id="KAK8948385.1"/>
    </source>
</evidence>
<sequence length="191" mass="21426">MGLCNGSRLLCRHFSKNIIDAEILTGQHKGKSVFLPRIPLKHAGDFNMSFELTRKQFPVRLSFAITINKSQGKTIRHVGLYLPSPIFTHGQLYVALSRGVNSTNTKVLVKDGLMPGHPACPATRSPSSDYDYNYYDDICKSTTSRWFDGPRTEIPGFRLRIPAVPPGLSAQEEWNFVFTMIKRLGDIEANP</sequence>
<gene>
    <name evidence="1" type="ORF">KSP39_PZI004972</name>
</gene>
<keyword evidence="2" id="KW-1185">Reference proteome</keyword>
<dbReference type="InterPro" id="IPR027417">
    <property type="entry name" value="P-loop_NTPase"/>
</dbReference>
<proteinExistence type="predicted"/>
<dbReference type="Proteomes" id="UP001418222">
    <property type="component" value="Unassembled WGS sequence"/>
</dbReference>
<protein>
    <recommendedName>
        <fullName evidence="3">ATP-dependent DNA helicase</fullName>
    </recommendedName>
</protein>
<dbReference type="Gene3D" id="3.40.50.300">
    <property type="entry name" value="P-loop containing nucleotide triphosphate hydrolases"/>
    <property type="match status" value="1"/>
</dbReference>
<dbReference type="PANTHER" id="PTHR23274:SF48">
    <property type="entry name" value="ATP-DEPENDENT DNA HELICASE"/>
    <property type="match status" value="1"/>
</dbReference>
<name>A0AAP0BR72_9ASPA</name>
<reference evidence="1 2" key="1">
    <citation type="journal article" date="2022" name="Nat. Plants">
        <title>Genomes of leafy and leafless Platanthera orchids illuminate the evolution of mycoheterotrophy.</title>
        <authorList>
            <person name="Li M.H."/>
            <person name="Liu K.W."/>
            <person name="Li Z."/>
            <person name="Lu H.C."/>
            <person name="Ye Q.L."/>
            <person name="Zhang D."/>
            <person name="Wang J.Y."/>
            <person name="Li Y.F."/>
            <person name="Zhong Z.M."/>
            <person name="Liu X."/>
            <person name="Yu X."/>
            <person name="Liu D.K."/>
            <person name="Tu X.D."/>
            <person name="Liu B."/>
            <person name="Hao Y."/>
            <person name="Liao X.Y."/>
            <person name="Jiang Y.T."/>
            <person name="Sun W.H."/>
            <person name="Chen J."/>
            <person name="Chen Y.Q."/>
            <person name="Ai Y."/>
            <person name="Zhai J.W."/>
            <person name="Wu S.S."/>
            <person name="Zhou Z."/>
            <person name="Hsiao Y.Y."/>
            <person name="Wu W.L."/>
            <person name="Chen Y.Y."/>
            <person name="Lin Y.F."/>
            <person name="Hsu J.L."/>
            <person name="Li C.Y."/>
            <person name="Wang Z.W."/>
            <person name="Zhao X."/>
            <person name="Zhong W.Y."/>
            <person name="Ma X.K."/>
            <person name="Ma L."/>
            <person name="Huang J."/>
            <person name="Chen G.Z."/>
            <person name="Huang M.Z."/>
            <person name="Huang L."/>
            <person name="Peng D.H."/>
            <person name="Luo Y.B."/>
            <person name="Zou S.Q."/>
            <person name="Chen S.P."/>
            <person name="Lan S."/>
            <person name="Tsai W.C."/>
            <person name="Van de Peer Y."/>
            <person name="Liu Z.J."/>
        </authorList>
    </citation>
    <scope>NUCLEOTIDE SEQUENCE [LARGE SCALE GENOMIC DNA]</scope>
    <source>
        <strain evidence="1">Lor287</strain>
    </source>
</reference>
<evidence type="ECO:0008006" key="3">
    <source>
        <dbReference type="Google" id="ProtNLM"/>
    </source>
</evidence>
<comment type="caution">
    <text evidence="1">The sequence shown here is derived from an EMBL/GenBank/DDBJ whole genome shotgun (WGS) entry which is preliminary data.</text>
</comment>
<dbReference type="GO" id="GO:0006260">
    <property type="term" value="P:DNA replication"/>
    <property type="evidence" value="ECO:0007669"/>
    <property type="project" value="TreeGrafter"/>
</dbReference>
<dbReference type="GO" id="GO:0005657">
    <property type="term" value="C:replication fork"/>
    <property type="evidence" value="ECO:0007669"/>
    <property type="project" value="TreeGrafter"/>
</dbReference>
<organism evidence="1 2">
    <name type="scientific">Platanthera zijinensis</name>
    <dbReference type="NCBI Taxonomy" id="2320716"/>
    <lineage>
        <taxon>Eukaryota</taxon>
        <taxon>Viridiplantae</taxon>
        <taxon>Streptophyta</taxon>
        <taxon>Embryophyta</taxon>
        <taxon>Tracheophyta</taxon>
        <taxon>Spermatophyta</taxon>
        <taxon>Magnoliopsida</taxon>
        <taxon>Liliopsida</taxon>
        <taxon>Asparagales</taxon>
        <taxon>Orchidaceae</taxon>
        <taxon>Orchidoideae</taxon>
        <taxon>Orchideae</taxon>
        <taxon>Orchidinae</taxon>
        <taxon>Platanthera</taxon>
    </lineage>
</organism>
<dbReference type="AlphaFoldDB" id="A0AAP0BR72"/>
<dbReference type="CDD" id="cd18809">
    <property type="entry name" value="SF1_C_RecD"/>
    <property type="match status" value="1"/>
</dbReference>
<dbReference type="PANTHER" id="PTHR23274">
    <property type="entry name" value="DNA HELICASE-RELATED"/>
    <property type="match status" value="1"/>
</dbReference>
<dbReference type="FunFam" id="3.40.50.300:FF:002884">
    <property type="entry name" value="ATP-dependent DNA helicase"/>
    <property type="match status" value="1"/>
</dbReference>
<evidence type="ECO:0000313" key="2">
    <source>
        <dbReference type="Proteomes" id="UP001418222"/>
    </source>
</evidence>
<dbReference type="EMBL" id="JBBWWQ010000004">
    <property type="protein sequence ID" value="KAK8948385.1"/>
    <property type="molecule type" value="Genomic_DNA"/>
</dbReference>